<gene>
    <name evidence="4" type="ordered locus">PP_2073</name>
</gene>
<dbReference type="NCBIfam" id="NF007807">
    <property type="entry name" value="PRK10514.1"/>
    <property type="match status" value="1"/>
</dbReference>
<reference evidence="4 5" key="2">
    <citation type="journal article" date="2016" name="Environ. Microbiol.">
        <title>The revisited genome of Pseudomonas putida KT2440 enlightens its value as a robust metabolic chassis.</title>
        <authorList>
            <person name="Belda E."/>
            <person name="van Heck R.G."/>
            <person name="Lopez-Sanchez M.J."/>
            <person name="Cruveiller S."/>
            <person name="Barbe V."/>
            <person name="Fraser C."/>
            <person name="Klenk H.P."/>
            <person name="Petersen J."/>
            <person name="Morgat A."/>
            <person name="Nikel P.I."/>
            <person name="Vallenet D."/>
            <person name="Rouy Z."/>
            <person name="Sekowska A."/>
            <person name="Martins Dos Santos V.A."/>
            <person name="de Lorenzo V."/>
            <person name="Danchin A."/>
            <person name="Medigue C."/>
        </authorList>
    </citation>
    <scope>NUCLEOTIDE SEQUENCE [LARGE SCALE GENOMIC DNA]</scope>
    <source>
        <strain evidence="5">ATCC 47054 / DSM 6125 / CFBP 8728 / NCIMB 11950 / KT2440</strain>
    </source>
</reference>
<dbReference type="GO" id="GO:0016747">
    <property type="term" value="F:acyltransferase activity, transferring groups other than amino-acyl groups"/>
    <property type="evidence" value="ECO:0007669"/>
    <property type="project" value="InterPro"/>
</dbReference>
<dbReference type="eggNOG" id="COG0456">
    <property type="taxonomic scope" value="Bacteria"/>
</dbReference>
<organism evidence="4 5">
    <name type="scientific">Pseudomonas putida (strain ATCC 47054 / DSM 6125 / CFBP 8728 / NCIMB 11950 / KT2440)</name>
    <dbReference type="NCBI Taxonomy" id="160488"/>
    <lineage>
        <taxon>Bacteria</taxon>
        <taxon>Pseudomonadati</taxon>
        <taxon>Pseudomonadota</taxon>
        <taxon>Gammaproteobacteria</taxon>
        <taxon>Pseudomonadales</taxon>
        <taxon>Pseudomonadaceae</taxon>
        <taxon>Pseudomonas</taxon>
    </lineage>
</organism>
<protein>
    <submittedName>
        <fullName evidence="4">Acetyltransferase, GNAT family</fullName>
    </submittedName>
</protein>
<dbReference type="PhylomeDB" id="Q88L62"/>
<evidence type="ECO:0000313" key="4">
    <source>
        <dbReference type="EMBL" id="AAN67687.1"/>
    </source>
</evidence>
<dbReference type="InterPro" id="IPR000182">
    <property type="entry name" value="GNAT_dom"/>
</dbReference>
<dbReference type="PATRIC" id="fig|160488.4.peg.2184"/>
<dbReference type="InterPro" id="IPR016181">
    <property type="entry name" value="Acyl_CoA_acyltransferase"/>
</dbReference>
<dbReference type="AlphaFoldDB" id="Q88L62"/>
<proteinExistence type="predicted"/>
<dbReference type="Gene3D" id="3.40.630.30">
    <property type="match status" value="1"/>
</dbReference>
<evidence type="ECO:0000256" key="1">
    <source>
        <dbReference type="ARBA" id="ARBA00022679"/>
    </source>
</evidence>
<reference evidence="4 5" key="1">
    <citation type="journal article" date="2002" name="Environ. Microbiol.">
        <title>Complete genome sequence and comparative analysis of the metabolically versatile Pseudomonas putida KT2440.</title>
        <authorList>
            <person name="Nelson K.E."/>
            <person name="Weinel C."/>
            <person name="Paulsen I.T."/>
            <person name="Dodson R.J."/>
            <person name="Hilbert H."/>
            <person name="Martins dos Santos V.A."/>
            <person name="Fouts D.E."/>
            <person name="Gill S.R."/>
            <person name="Pop M."/>
            <person name="Holmes M."/>
            <person name="Brinkac L."/>
            <person name="Beanan M."/>
            <person name="DeBoy R.T."/>
            <person name="Daugherty S."/>
            <person name="Kolonay J."/>
            <person name="Madupu R."/>
            <person name="Nelson W."/>
            <person name="White O."/>
            <person name="Peterson J."/>
            <person name="Khouri H."/>
            <person name="Hance I."/>
            <person name="Chris Lee P."/>
            <person name="Holtzapple E."/>
            <person name="Scanlan D."/>
            <person name="Tran K."/>
            <person name="Moazzez A."/>
            <person name="Utterback T."/>
            <person name="Rizzo M."/>
            <person name="Lee K."/>
            <person name="Kosack D."/>
            <person name="Moestl D."/>
            <person name="Wedler H."/>
            <person name="Lauber J."/>
            <person name="Stjepandic D."/>
            <person name="Hoheisel J."/>
            <person name="Straetz M."/>
            <person name="Heim S."/>
            <person name="Kiewitz C."/>
            <person name="Eisen J.A."/>
            <person name="Timmis K.N."/>
            <person name="Dusterhoft A."/>
            <person name="Tummler B."/>
            <person name="Fraser C.M."/>
        </authorList>
    </citation>
    <scope>NUCLEOTIDE SEQUENCE [LARGE SCALE GENOMIC DNA]</scope>
    <source>
        <strain evidence="5">ATCC 47054 / DSM 6125 / CFBP 8728 / NCIMB 11950 / KT2440</strain>
    </source>
</reference>
<sequence>MMPTLAWPPLTGAHIRHQYTQDDTMIIRQGIAADYPQLLDIWLRAVRATHHFLQPSDIDALLPQLRDVYFPAVELWVAVDTDDQPLGFVGFNENHVEMLFVDPARHRQGIGRALLDFGRQSRSAMSVDVNEQNPQATAFYQHYGFVQTGRSPLDGEGRPFPLLHMSLPTRA</sequence>
<dbReference type="Pfam" id="PF13673">
    <property type="entry name" value="Acetyltransf_10"/>
    <property type="match status" value="1"/>
</dbReference>
<dbReference type="KEGG" id="ppu:PP_2073"/>
<keyword evidence="2" id="KW-0012">Acyltransferase</keyword>
<evidence type="ECO:0000313" key="5">
    <source>
        <dbReference type="Proteomes" id="UP000000556"/>
    </source>
</evidence>
<dbReference type="SUPFAM" id="SSF55729">
    <property type="entry name" value="Acyl-CoA N-acyltransferases (Nat)"/>
    <property type="match status" value="1"/>
</dbReference>
<dbReference type="HOGENOM" id="CLU_013985_21_0_6"/>
<dbReference type="PROSITE" id="PS51186">
    <property type="entry name" value="GNAT"/>
    <property type="match status" value="1"/>
</dbReference>
<dbReference type="Proteomes" id="UP000000556">
    <property type="component" value="Chromosome"/>
</dbReference>
<dbReference type="OrthoDB" id="9789605at2"/>
<dbReference type="CDD" id="cd04301">
    <property type="entry name" value="NAT_SF"/>
    <property type="match status" value="1"/>
</dbReference>
<accession>Q88L62</accession>
<evidence type="ECO:0000256" key="2">
    <source>
        <dbReference type="ARBA" id="ARBA00023315"/>
    </source>
</evidence>
<dbReference type="PANTHER" id="PTHR43800">
    <property type="entry name" value="PEPTIDYL-LYSINE N-ACETYLTRANSFERASE YJAB"/>
    <property type="match status" value="1"/>
</dbReference>
<name>Q88L62_PSEPK</name>
<keyword evidence="5" id="KW-1185">Reference proteome</keyword>
<dbReference type="PaxDb" id="160488-PP_2073"/>
<dbReference type="PANTHER" id="PTHR43800:SF1">
    <property type="entry name" value="PEPTIDYL-LYSINE N-ACETYLTRANSFERASE YJAB"/>
    <property type="match status" value="1"/>
</dbReference>
<feature type="domain" description="N-acetyltransferase" evidence="3">
    <location>
        <begin position="25"/>
        <end position="170"/>
    </location>
</feature>
<dbReference type="EMBL" id="AE015451">
    <property type="protein sequence ID" value="AAN67687.1"/>
    <property type="molecule type" value="Genomic_DNA"/>
</dbReference>
<dbReference type="BioCyc" id="PPUT160488:G1G01-2211-MONOMER"/>
<keyword evidence="1" id="KW-0808">Transferase</keyword>
<evidence type="ECO:0000259" key="3">
    <source>
        <dbReference type="PROSITE" id="PS51186"/>
    </source>
</evidence>
<dbReference type="STRING" id="160488.PP_2073"/>